<feature type="domain" description="DUF218" evidence="1">
    <location>
        <begin position="72"/>
        <end position="188"/>
    </location>
</feature>
<protein>
    <submittedName>
        <fullName evidence="2">YdcF family protein</fullName>
    </submittedName>
</protein>
<name>A0ABS1W3M8_9ACTN</name>
<comment type="caution">
    <text evidence="2">The sequence shown here is derived from an EMBL/GenBank/DDBJ whole genome shotgun (WGS) entry which is preliminary data.</text>
</comment>
<dbReference type="Proteomes" id="UP000598996">
    <property type="component" value="Unassembled WGS sequence"/>
</dbReference>
<organism evidence="2 3">
    <name type="scientific">Paractinoplanes lichenicola</name>
    <dbReference type="NCBI Taxonomy" id="2802976"/>
    <lineage>
        <taxon>Bacteria</taxon>
        <taxon>Bacillati</taxon>
        <taxon>Actinomycetota</taxon>
        <taxon>Actinomycetes</taxon>
        <taxon>Micromonosporales</taxon>
        <taxon>Micromonosporaceae</taxon>
        <taxon>Paractinoplanes</taxon>
    </lineage>
</organism>
<sequence>MVLTGAGIVSRVGIKTAGIRTALNRRWIRRVLTAGAFAVALGVLTSAGGELWTKGTAHGHVYSEAEVPAAPVAIVLGAQVYDDGTPSPFLAARLDIAKRLLDAGKVRAILVSGDHSRWEYDEPGSSEVYLVARGVPAARIALDYAGFDTYDSCARAKRIFGVGEAIVVTQSYHIDRAVALCRTLGIDATGVGDDSVRIYTEPWRNSVVRERGAVLKAVADVVTRRDPVFLGRQETTVQEALS</sequence>
<keyword evidence="3" id="KW-1185">Reference proteome</keyword>
<dbReference type="InterPro" id="IPR051599">
    <property type="entry name" value="Cell_Envelope_Assoc"/>
</dbReference>
<dbReference type="PANTHER" id="PTHR30336:SF6">
    <property type="entry name" value="INTEGRAL MEMBRANE PROTEIN"/>
    <property type="match status" value="1"/>
</dbReference>
<evidence type="ECO:0000259" key="1">
    <source>
        <dbReference type="Pfam" id="PF02698"/>
    </source>
</evidence>
<evidence type="ECO:0000313" key="3">
    <source>
        <dbReference type="Proteomes" id="UP000598996"/>
    </source>
</evidence>
<proteinExistence type="predicted"/>
<evidence type="ECO:0000313" key="2">
    <source>
        <dbReference type="EMBL" id="MBL7261329.1"/>
    </source>
</evidence>
<accession>A0ABS1W3M8</accession>
<reference evidence="2 3" key="1">
    <citation type="submission" date="2021-01" db="EMBL/GenBank/DDBJ databases">
        <title>Actinoplanes sp. nov. LDG1-01 isolated from lichen.</title>
        <authorList>
            <person name="Saeng-In P."/>
            <person name="Phongsopitanun W."/>
            <person name="Kanchanasin P."/>
            <person name="Yuki M."/>
            <person name="Kudo T."/>
            <person name="Ohkuma M."/>
            <person name="Tanasupawat S."/>
        </authorList>
    </citation>
    <scope>NUCLEOTIDE SEQUENCE [LARGE SCALE GENOMIC DNA]</scope>
    <source>
        <strain evidence="2 3">LDG1-01</strain>
    </source>
</reference>
<dbReference type="InterPro" id="IPR003848">
    <property type="entry name" value="DUF218"/>
</dbReference>
<dbReference type="PANTHER" id="PTHR30336">
    <property type="entry name" value="INNER MEMBRANE PROTEIN, PROBABLE PERMEASE"/>
    <property type="match status" value="1"/>
</dbReference>
<gene>
    <name evidence="2" type="ORF">JKJ07_44295</name>
</gene>
<dbReference type="Pfam" id="PF02698">
    <property type="entry name" value="DUF218"/>
    <property type="match status" value="1"/>
</dbReference>
<dbReference type="CDD" id="cd06259">
    <property type="entry name" value="YdcF-like"/>
    <property type="match status" value="1"/>
</dbReference>
<dbReference type="EMBL" id="JAENHO010000018">
    <property type="protein sequence ID" value="MBL7261329.1"/>
    <property type="molecule type" value="Genomic_DNA"/>
</dbReference>